<accession>A0A075V9V8</accession>
<feature type="transmembrane region" description="Helical" evidence="1">
    <location>
        <begin position="29"/>
        <end position="54"/>
    </location>
</feature>
<feature type="transmembrane region" description="Helical" evidence="1">
    <location>
        <begin position="121"/>
        <end position="139"/>
    </location>
</feature>
<dbReference type="HOGENOM" id="CLU_862330_0_0_11"/>
<sequence>MTRSLLTCHSSTVIPRTAQRRLTDGQLTALALGSLWLLGTLGAVTMGLLLPLAAFLHVPWIALPVPLASIGMVYVVGLAAPEAFPAVAKPWPRLAWASVAGISGVFGAIFVLEVAEAFDPWFALPFFGVPVLLVAGLFAQGPGVRAGAGVLLVALVAGGIAVPASLPSDTATRRLAATGVPHDRTLAADLGPHRLPTKTTEDSGSLIVEYAPQLWISPVWTFATDVVESCETAVKTAWRLGNATCTPVGDGEFVRRDAERIEFVQRRGALSVHVAGNHNWKPDELRELAGKTHPLTDAEIIAAVPKSRGGNRTDVLAGFTVFVRAIFTGRSIGY</sequence>
<evidence type="ECO:0000256" key="1">
    <source>
        <dbReference type="SAM" id="Phobius"/>
    </source>
</evidence>
<organism evidence="2 3">
    <name type="scientific">Amycolatopsis japonica</name>
    <dbReference type="NCBI Taxonomy" id="208439"/>
    <lineage>
        <taxon>Bacteria</taxon>
        <taxon>Bacillati</taxon>
        <taxon>Actinomycetota</taxon>
        <taxon>Actinomycetes</taxon>
        <taxon>Pseudonocardiales</taxon>
        <taxon>Pseudonocardiaceae</taxon>
        <taxon>Amycolatopsis</taxon>
        <taxon>Amycolatopsis japonica group</taxon>
    </lineage>
</organism>
<evidence type="ECO:0000313" key="2">
    <source>
        <dbReference type="EMBL" id="AIG79620.1"/>
    </source>
</evidence>
<feature type="transmembrane region" description="Helical" evidence="1">
    <location>
        <begin position="93"/>
        <end position="115"/>
    </location>
</feature>
<keyword evidence="1" id="KW-0812">Transmembrane</keyword>
<feature type="transmembrane region" description="Helical" evidence="1">
    <location>
        <begin position="146"/>
        <end position="166"/>
    </location>
</feature>
<reference evidence="2 3" key="1">
    <citation type="journal article" date="2014" name="J. Biotechnol.">
        <title>Complete genome sequence of the actinobacterium Amycolatopsis japonica MG417-CF17(T) (=DSM 44213T) producing (S,S)-N,N'-ethylenediaminedisuccinic acid.</title>
        <authorList>
            <person name="Stegmann E."/>
            <person name="Albersmeier A."/>
            <person name="Spohn M."/>
            <person name="Gert H."/>
            <person name="Weber T."/>
            <person name="Wohlleben W."/>
            <person name="Kalinowski J."/>
            <person name="Ruckert C."/>
        </authorList>
    </citation>
    <scope>NUCLEOTIDE SEQUENCE [LARGE SCALE GENOMIC DNA]</scope>
    <source>
        <strain evidence="3">MG417-CF17 (DSM 44213)</strain>
    </source>
</reference>
<name>A0A075V9V8_9PSEU</name>
<keyword evidence="3" id="KW-1185">Reference proteome</keyword>
<dbReference type="Proteomes" id="UP000028492">
    <property type="component" value="Chromosome"/>
</dbReference>
<feature type="transmembrane region" description="Helical" evidence="1">
    <location>
        <begin position="60"/>
        <end position="81"/>
    </location>
</feature>
<dbReference type="AlphaFoldDB" id="A0A075V9V8"/>
<proteinExistence type="predicted"/>
<protein>
    <submittedName>
        <fullName evidence="2">Conserved putative membrane protein</fullName>
    </submittedName>
</protein>
<evidence type="ECO:0000313" key="3">
    <source>
        <dbReference type="Proteomes" id="UP000028492"/>
    </source>
</evidence>
<dbReference type="EMBL" id="CP008953">
    <property type="protein sequence ID" value="AIG79620.1"/>
    <property type="molecule type" value="Genomic_DNA"/>
</dbReference>
<dbReference type="KEGG" id="aja:AJAP_34060"/>
<keyword evidence="1" id="KW-1133">Transmembrane helix</keyword>
<keyword evidence="1" id="KW-0472">Membrane</keyword>
<gene>
    <name evidence="2" type="ORF">AJAP_34060</name>
</gene>